<dbReference type="InterPro" id="IPR004358">
    <property type="entry name" value="Sig_transdc_His_kin-like_C"/>
</dbReference>
<keyword evidence="7" id="KW-1185">Reference proteome</keyword>
<keyword evidence="1 2" id="KW-0597">Phosphoprotein</keyword>
<dbReference type="SMART" id="SM00388">
    <property type="entry name" value="HisKA"/>
    <property type="match status" value="1"/>
</dbReference>
<dbReference type="Gene3D" id="3.40.50.2300">
    <property type="match status" value="1"/>
</dbReference>
<dbReference type="PANTHER" id="PTHR43719">
    <property type="entry name" value="TWO-COMPONENT HISTIDINE KINASE"/>
    <property type="match status" value="1"/>
</dbReference>
<comment type="caution">
    <text evidence="6">The sequence shown here is derived from an EMBL/GenBank/DDBJ whole genome shotgun (WGS) entry which is preliminary data.</text>
</comment>
<dbReference type="SMART" id="SM00448">
    <property type="entry name" value="REC"/>
    <property type="match status" value="1"/>
</dbReference>
<evidence type="ECO:0000256" key="2">
    <source>
        <dbReference type="PROSITE-ProRule" id="PRU00169"/>
    </source>
</evidence>
<dbReference type="SUPFAM" id="SSF55781">
    <property type="entry name" value="GAF domain-like"/>
    <property type="match status" value="1"/>
</dbReference>
<dbReference type="Pfam" id="PF00512">
    <property type="entry name" value="HisKA"/>
    <property type="match status" value="1"/>
</dbReference>
<evidence type="ECO:0000259" key="4">
    <source>
        <dbReference type="PROSITE" id="PS50109"/>
    </source>
</evidence>
<evidence type="ECO:0000259" key="5">
    <source>
        <dbReference type="PROSITE" id="PS50110"/>
    </source>
</evidence>
<sequence>MAQLGALRTSTARSLVSIFDQEYQYIVAEASTSIPLVADLSKKDHGEDLWLCGTAIPRVHGVCDYTVCGLDPDGYTEPVLDPTELPFTKVENLATSPRFAVKPYCLPGSPAQFYAAVPIRTKRGINIGVYCVIHDEPRPEWSDGDTRVLRQISDIIMEHLEVKKDHANHRRAERMHRGFGSFLENQATLANWQNSAFPAAYIDYPELEGSLNSLQQATRLQPDMLPPVTPFSQEPEQELVLLRPAQPKVSELETDRLPPHAIKEIDAEPCVGRPAQGEAHRSFRRASKDEQDTLHVIFSRAANIIRESTETEACIFVDPTNPSFGSFSTTPEHSSAAERVSAASSSSSSGEESRGQTHGPNSTAFCSVLGFSTSQQHSINGDSDRSFRGQVAQKFVAALLRRYPRGQLFNFDSNGDLLSSDTSDSNSSHLPPGKDSSPNHGSHRKHLRATPWAREYEGSNLLQLFPGARSVAFLPIWDPKKEQWNAAGFIYTYQEARCFAEDEELSFLKVFGMLIMDAVLRHAALKSDKAKSDVLSCISHELRSPLHGILLSVELLNDTSMSVFQRNVSHTIETCSRSLADTLDHLLDYSKINQFDTAIGKGRSHPQPRGLRQGTQNTVDAGRMSLQSVVNLGSLAEEVVESVFAGFYFQFMSVRQLAETYTDHFADEAGNSRLDGVRALEDLSFNTAKSRDMIASFESVAVFLMIDPHYNWMFFTEAGAIRRIIMNLFANSLKYTKKGVIKVSLTQRVPITNRAKKANELVLTVSDTGIGMSQEYLDNHIFKTFSQENSLSPGTGLGLSIVKKIVSQQRGRISVRSSLNIGTTFVVTLPLSRPEPSASASNGDAPCDVRLGEFDANVRELRGLRVCLVGQAPMAAVRNSVDFNVPTLDSSSALREICTEWLKLELVEESEKGNIRPDLIILSAEKLEEYSNSNDILDFPTIVLCQNALAAYQQTARHSSINKRIETIEFISQPVGPQKLSKILVLALHRWQDLQCLSSDSISSESDGASTSEHQHVGSPTTPPPADSYFDLAKIEVTKPDILPGPGDLQREDQPQPMLSTLRPGLTRQTSAFPIPYLLVDDNAINLRILSTFMVKLKKKFNTAQNGEEAVDAYKNAPNSFKCVFMDISMPVMDGLEATRAIRTYERENKLPSAVIIALTGLASAEAQQDAFTSGVDLFLTKPVKLAELAAILRSQGLLDK</sequence>
<protein>
    <submittedName>
        <fullName evidence="6">Histidine kinase</fullName>
    </submittedName>
</protein>
<dbReference type="InterPro" id="IPR050956">
    <property type="entry name" value="2C_system_His_kinase"/>
</dbReference>
<dbReference type="AlphaFoldDB" id="A0A167N3A3"/>
<dbReference type="Gene3D" id="1.10.287.130">
    <property type="match status" value="1"/>
</dbReference>
<accession>A0A167N3A3</accession>
<reference evidence="6 7" key="1">
    <citation type="journal article" date="2016" name="Genome Biol. Evol.">
        <title>Divergent and convergent evolution of fungal pathogenicity.</title>
        <authorList>
            <person name="Shang Y."/>
            <person name="Xiao G."/>
            <person name="Zheng P."/>
            <person name="Cen K."/>
            <person name="Zhan S."/>
            <person name="Wang C."/>
        </authorList>
    </citation>
    <scope>NUCLEOTIDE SEQUENCE [LARGE SCALE GENOMIC DNA]</scope>
    <source>
        <strain evidence="6 7">RCEF 1005</strain>
    </source>
</reference>
<evidence type="ECO:0000256" key="1">
    <source>
        <dbReference type="ARBA" id="ARBA00022553"/>
    </source>
</evidence>
<dbReference type="InterPro" id="IPR001789">
    <property type="entry name" value="Sig_transdc_resp-reg_receiver"/>
</dbReference>
<feature type="modified residue" description="4-aspartylphosphate" evidence="2">
    <location>
        <position position="1127"/>
    </location>
</feature>
<dbReference type="SUPFAM" id="SSF52172">
    <property type="entry name" value="CheY-like"/>
    <property type="match status" value="1"/>
</dbReference>
<dbReference type="SUPFAM" id="SSF47384">
    <property type="entry name" value="Homodimeric domain of signal transducing histidine kinase"/>
    <property type="match status" value="1"/>
</dbReference>
<dbReference type="PRINTS" id="PR00344">
    <property type="entry name" value="BCTRLSENSOR"/>
</dbReference>
<feature type="domain" description="Histidine kinase" evidence="4">
    <location>
        <begin position="537"/>
        <end position="833"/>
    </location>
</feature>
<dbReference type="CDD" id="cd17546">
    <property type="entry name" value="REC_hyHK_CKI1_RcsC-like"/>
    <property type="match status" value="1"/>
</dbReference>
<dbReference type="PANTHER" id="PTHR43719:SF69">
    <property type="entry name" value="HISTIDINE KINASE G7"/>
    <property type="match status" value="1"/>
</dbReference>
<feature type="compositionally biased region" description="Low complexity" evidence="3">
    <location>
        <begin position="1002"/>
        <end position="1012"/>
    </location>
</feature>
<dbReference type="Pfam" id="PF00072">
    <property type="entry name" value="Response_reg"/>
    <property type="match status" value="1"/>
</dbReference>
<organism evidence="6 7">
    <name type="scientific">Akanthomyces lecanii RCEF 1005</name>
    <dbReference type="NCBI Taxonomy" id="1081108"/>
    <lineage>
        <taxon>Eukaryota</taxon>
        <taxon>Fungi</taxon>
        <taxon>Dikarya</taxon>
        <taxon>Ascomycota</taxon>
        <taxon>Pezizomycotina</taxon>
        <taxon>Sordariomycetes</taxon>
        <taxon>Hypocreomycetidae</taxon>
        <taxon>Hypocreales</taxon>
        <taxon>Cordycipitaceae</taxon>
        <taxon>Akanthomyces</taxon>
        <taxon>Cordyceps confragosa</taxon>
    </lineage>
</organism>
<dbReference type="InterPro" id="IPR005467">
    <property type="entry name" value="His_kinase_dom"/>
</dbReference>
<dbReference type="Gene3D" id="3.30.565.10">
    <property type="entry name" value="Histidine kinase-like ATPase, C-terminal domain"/>
    <property type="match status" value="1"/>
</dbReference>
<evidence type="ECO:0000313" key="6">
    <source>
        <dbReference type="EMBL" id="OAA55079.1"/>
    </source>
</evidence>
<dbReference type="Proteomes" id="UP000076881">
    <property type="component" value="Unassembled WGS sequence"/>
</dbReference>
<name>A0A167N3A3_CORDF</name>
<feature type="region of interest" description="Disordered" evidence="3">
    <location>
        <begin position="326"/>
        <end position="362"/>
    </location>
</feature>
<dbReference type="InterPro" id="IPR003594">
    <property type="entry name" value="HATPase_dom"/>
</dbReference>
<proteinExistence type="predicted"/>
<feature type="domain" description="Response regulatory" evidence="5">
    <location>
        <begin position="1076"/>
        <end position="1197"/>
    </location>
</feature>
<dbReference type="InterPro" id="IPR036890">
    <property type="entry name" value="HATPase_C_sf"/>
</dbReference>
<dbReference type="SUPFAM" id="SSF55874">
    <property type="entry name" value="ATPase domain of HSP90 chaperone/DNA topoisomerase II/histidine kinase"/>
    <property type="match status" value="1"/>
</dbReference>
<dbReference type="EMBL" id="AZHF01000043">
    <property type="protein sequence ID" value="OAA55079.1"/>
    <property type="molecule type" value="Genomic_DNA"/>
</dbReference>
<dbReference type="STRING" id="1081108.A0A167N3A3"/>
<dbReference type="GO" id="GO:0000155">
    <property type="term" value="F:phosphorelay sensor kinase activity"/>
    <property type="evidence" value="ECO:0007669"/>
    <property type="project" value="InterPro"/>
</dbReference>
<gene>
    <name evidence="6" type="ORF">LEL_10997</name>
</gene>
<feature type="compositionally biased region" description="Low complexity" evidence="3">
    <location>
        <begin position="332"/>
        <end position="350"/>
    </location>
</feature>
<dbReference type="PROSITE" id="PS50110">
    <property type="entry name" value="RESPONSE_REGULATORY"/>
    <property type="match status" value="1"/>
</dbReference>
<evidence type="ECO:0000256" key="3">
    <source>
        <dbReference type="SAM" id="MobiDB-lite"/>
    </source>
</evidence>
<dbReference type="SMART" id="SM00387">
    <property type="entry name" value="HATPase_c"/>
    <property type="match status" value="1"/>
</dbReference>
<dbReference type="InterPro" id="IPR011006">
    <property type="entry name" value="CheY-like_superfamily"/>
</dbReference>
<dbReference type="InterPro" id="IPR003661">
    <property type="entry name" value="HisK_dim/P_dom"/>
</dbReference>
<dbReference type="OrthoDB" id="303614at2759"/>
<feature type="region of interest" description="Disordered" evidence="3">
    <location>
        <begin position="1002"/>
        <end position="1025"/>
    </location>
</feature>
<feature type="region of interest" description="Disordered" evidence="3">
    <location>
        <begin position="420"/>
        <end position="447"/>
    </location>
</feature>
<evidence type="ECO:0000313" key="7">
    <source>
        <dbReference type="Proteomes" id="UP000076881"/>
    </source>
</evidence>
<keyword evidence="6" id="KW-0808">Transferase</keyword>
<dbReference type="InterPro" id="IPR036097">
    <property type="entry name" value="HisK_dim/P_sf"/>
</dbReference>
<dbReference type="Pfam" id="PF02518">
    <property type="entry name" value="HATPase_c"/>
    <property type="match status" value="1"/>
</dbReference>
<dbReference type="CDD" id="cd00082">
    <property type="entry name" value="HisKA"/>
    <property type="match status" value="1"/>
</dbReference>
<dbReference type="PROSITE" id="PS50109">
    <property type="entry name" value="HIS_KIN"/>
    <property type="match status" value="1"/>
</dbReference>
<keyword evidence="6" id="KW-0418">Kinase</keyword>